<name>A0ABX2C4S5_9BURK</name>
<evidence type="ECO:0000313" key="1">
    <source>
        <dbReference type="EMBL" id="NPT48024.1"/>
    </source>
</evidence>
<gene>
    <name evidence="1" type="ORF">GNZ12_43440</name>
</gene>
<reference evidence="1 2" key="1">
    <citation type="submission" date="2019-11" db="EMBL/GenBank/DDBJ databases">
        <title>Metabolism of dissolved organic matter in forest soils.</title>
        <authorList>
            <person name="Cyle K.T."/>
            <person name="Wilhelm R.C."/>
            <person name="Martinez C.E."/>
        </authorList>
    </citation>
    <scope>NUCLEOTIDE SEQUENCE [LARGE SCALE GENOMIC DNA]</scope>
    <source>
        <strain evidence="1 2">1N</strain>
    </source>
</reference>
<sequence>MSRESEWVKFVLHDEFPSDVEFLEGSAPNHVVVEWQVVGPDDAPRRNAPFVIVIDTEAIDRYESSDQREQTRIASRVREIVQHRGVHYEPSRPVEVAEPFVVEIDEGDL</sequence>
<keyword evidence="2" id="KW-1185">Reference proteome</keyword>
<evidence type="ECO:0000313" key="2">
    <source>
        <dbReference type="Proteomes" id="UP000652198"/>
    </source>
</evidence>
<organism evidence="1 2">
    <name type="scientific">Paraburkholderia solitsugae</name>
    <dbReference type="NCBI Taxonomy" id="2675748"/>
    <lineage>
        <taxon>Bacteria</taxon>
        <taxon>Pseudomonadati</taxon>
        <taxon>Pseudomonadota</taxon>
        <taxon>Betaproteobacteria</taxon>
        <taxon>Burkholderiales</taxon>
        <taxon>Burkholderiaceae</taxon>
        <taxon>Paraburkholderia</taxon>
    </lineage>
</organism>
<comment type="caution">
    <text evidence="1">The sequence shown here is derived from an EMBL/GenBank/DDBJ whole genome shotgun (WGS) entry which is preliminary data.</text>
</comment>
<accession>A0ABX2C4S5</accession>
<dbReference type="EMBL" id="WOEY01000189">
    <property type="protein sequence ID" value="NPT48024.1"/>
    <property type="molecule type" value="Genomic_DNA"/>
</dbReference>
<proteinExistence type="predicted"/>
<protein>
    <submittedName>
        <fullName evidence="1">Uncharacterized protein</fullName>
    </submittedName>
</protein>
<dbReference type="Proteomes" id="UP000652198">
    <property type="component" value="Unassembled WGS sequence"/>
</dbReference>
<dbReference type="RefSeq" id="WP_172319120.1">
    <property type="nucleotide sequence ID" value="NZ_WOEY01000189.1"/>
</dbReference>